<organism evidence="1">
    <name type="scientific">Oba virus</name>
    <dbReference type="NCBI Taxonomy" id="2917765"/>
    <lineage>
        <taxon>Viruses</taxon>
        <taxon>Riboviria</taxon>
        <taxon>Orthornavirae</taxon>
        <taxon>Negarnaviricota</taxon>
        <taxon>Polyploviricotina</taxon>
        <taxon>Insthoviricetes</taxon>
        <taxon>Articulavirales</taxon>
        <taxon>Orthomyxoviridae</taxon>
    </lineage>
</organism>
<dbReference type="EMBL" id="LC672209">
    <property type="protein sequence ID" value="BDF92399.1"/>
    <property type="molecule type" value="Viral_cRNA"/>
</dbReference>
<reference evidence="1" key="1">
    <citation type="submission" date="2022-01" db="EMBL/GenBank/DDBJ databases">
        <title>A novel quaranjavirus from the blood-feeding mite, Dermanyssus hirundinis.</title>
        <authorList>
            <person name="Kobayashi D."/>
            <person name="Komatsu N."/>
            <person name="Faizah A.N."/>
            <person name="Sawabe K."/>
            <person name="Isawa H."/>
        </authorList>
    </citation>
    <scope>NUCLEOTIDE SEQUENCE</scope>
    <source>
        <strain evidence="1">20DH1</strain>
        <strain evidence="2">20DH2</strain>
    </source>
</reference>
<protein>
    <submittedName>
        <fullName evidence="1">Nucleoprotein</fullName>
    </submittedName>
</protein>
<evidence type="ECO:0000313" key="1">
    <source>
        <dbReference type="EMBL" id="BDF92394.1"/>
    </source>
</evidence>
<dbReference type="EMBL" id="LC672204">
    <property type="protein sequence ID" value="BDF92394.1"/>
    <property type="molecule type" value="Viral_cRNA"/>
</dbReference>
<gene>
    <name evidence="1" type="primary">N</name>
</gene>
<name>A0AA86J2X4_9ORTO</name>
<proteinExistence type="predicted"/>
<accession>A0AA86J2X4</accession>
<sequence length="524" mass="58471">MSARGRGATARKVRRVNLDMRDVSGRATRVQINRDPDMKTKVTIAIALAFRRINDLFGTDLNNLHHQIAVMTQLASVHAAMRQKAGAGGSVTRKYEAAEDIKLVIHGDQFEAKRLAIKNIYEAAIVEAGLKLHERANWNGSMTQIIAIWNLFGARMDDIRFTPDGITVSKGSDEEQGRSLNFKSMGIGAEYRLFCVGAHWPVSVKSALAASLGPLVQWGMLLVNKPPFDEKWADTIRNTLSYIPSIGGIVNFARNNTWGRTIDFMPDLCRIISFQGGRHQHRICFPPGLLCKQLIKEERSATGEPVLVVNKELAANLNYANIEAYRAWDAMKNEELVVNSTSGQKAQFLVAMAMTGGYVSDVAMLKFMFGKQQWPVRSEFTEFLSTLKRSANKVSAPVRIKMLIPEKWSKVSSALSVNLNPQPTETEGCDNVFAGRHYKLYKPSQFTATVAVREGKSYQTSLEIKADLEKYLQTIQDAAKNKDVVAGTVLWRSWASIHDTEMEVDEAVVDAGTYREEGRAYWTS</sequence>
<evidence type="ECO:0000313" key="2">
    <source>
        <dbReference type="EMBL" id="BDF92399.1"/>
    </source>
</evidence>